<dbReference type="InterPro" id="IPR031563">
    <property type="entry name" value="MOT1/MOT2"/>
</dbReference>
<dbReference type="RefSeq" id="XP_030543047.1">
    <property type="nucleotide sequence ID" value="XM_030687187.2"/>
</dbReference>
<feature type="transmembrane region" description="Helical" evidence="1">
    <location>
        <begin position="177"/>
        <end position="198"/>
    </location>
</feature>
<dbReference type="PANTHER" id="PTHR31970:SF0">
    <property type="entry name" value="MOLYBDATE TRANSPORTER 1"/>
    <property type="match status" value="1"/>
</dbReference>
<name>A0A8B8Q9W7_9MYRT</name>
<dbReference type="Proteomes" id="UP000827889">
    <property type="component" value="Chromosome 4"/>
</dbReference>
<feature type="transmembrane region" description="Helical" evidence="1">
    <location>
        <begin position="381"/>
        <end position="399"/>
    </location>
</feature>
<feature type="transmembrane region" description="Helical" evidence="1">
    <location>
        <begin position="355"/>
        <end position="375"/>
    </location>
</feature>
<dbReference type="Pfam" id="PF16983">
    <property type="entry name" value="MFS_MOT1"/>
    <property type="match status" value="2"/>
</dbReference>
<sequence length="460" mass="48702">MADPPSTHHPQAPKFTSPSGVFQKLRTNLAVRSKWGEINGAMGDLGTYIPIVLAMTLAKDLNLGTTLIFTGVYNVVTGAVYGVPMPVQPMKAIAAAAISGADFGIPEVMAAGICTGAILVLLGVTGLMQLVYRLIPLSVVRGIQLSQGLSFAMTAVKYIRKVQNFSKSKAAGNRHWFGLDGMVLAIVCACFIVVVNGAGEENAESESNQEMGDDVEDQSSRRRRKWRRIMGALPSAFIIFLLGVVLAFIREPKVVRDIKFGPSSVEVVKISRHAWKEGFIKGTIPQLPLSILNSVIAVCKLSYDLFPEKDFSSASVAVTVGVMNLVGCWFGAMPCCHGAGGLAGQYKFGGRSGGCVAILGAAKLILGLVLGSSIVKVLDQFPVGMLGVLLLFAGIELAMAARDMNSKEEAFVMLICAAVSLVGSSAALGFLCGIVVHVLLRLRNLSSFRSCSTICTQGTP</sequence>
<dbReference type="KEGG" id="rarg:115750047"/>
<keyword evidence="1" id="KW-0472">Membrane</keyword>
<dbReference type="GO" id="GO:0015098">
    <property type="term" value="F:molybdate ion transmembrane transporter activity"/>
    <property type="evidence" value="ECO:0007669"/>
    <property type="project" value="InterPro"/>
</dbReference>
<feature type="transmembrane region" description="Helical" evidence="1">
    <location>
        <begin position="229"/>
        <end position="249"/>
    </location>
</feature>
<evidence type="ECO:0000313" key="2">
    <source>
        <dbReference type="Proteomes" id="UP000827889"/>
    </source>
</evidence>
<keyword evidence="1" id="KW-1133">Transmembrane helix</keyword>
<keyword evidence="1" id="KW-0812">Transmembrane</keyword>
<dbReference type="PANTHER" id="PTHR31970">
    <property type="match status" value="1"/>
</dbReference>
<dbReference type="AlphaFoldDB" id="A0A8B8Q9W7"/>
<protein>
    <submittedName>
        <fullName evidence="3">Molybdate transporter 1</fullName>
    </submittedName>
</protein>
<reference evidence="3" key="1">
    <citation type="submission" date="2025-08" db="UniProtKB">
        <authorList>
            <consortium name="RefSeq"/>
        </authorList>
    </citation>
    <scope>IDENTIFICATION</scope>
    <source>
        <tissue evidence="3">Leaf</tissue>
    </source>
</reference>
<dbReference type="OrthoDB" id="5402974at2759"/>
<evidence type="ECO:0000256" key="1">
    <source>
        <dbReference type="SAM" id="Phobius"/>
    </source>
</evidence>
<evidence type="ECO:0000313" key="3">
    <source>
        <dbReference type="RefSeq" id="XP_030543047.1"/>
    </source>
</evidence>
<feature type="transmembrane region" description="Helical" evidence="1">
    <location>
        <begin position="108"/>
        <end position="128"/>
    </location>
</feature>
<gene>
    <name evidence="3" type="primary">LOC115750047</name>
</gene>
<proteinExistence type="predicted"/>
<keyword evidence="2" id="KW-1185">Reference proteome</keyword>
<accession>A0A8B8Q9W7</accession>
<feature type="transmembrane region" description="Helical" evidence="1">
    <location>
        <begin position="411"/>
        <end position="440"/>
    </location>
</feature>
<organism evidence="2 3">
    <name type="scientific">Rhodamnia argentea</name>
    <dbReference type="NCBI Taxonomy" id="178133"/>
    <lineage>
        <taxon>Eukaryota</taxon>
        <taxon>Viridiplantae</taxon>
        <taxon>Streptophyta</taxon>
        <taxon>Embryophyta</taxon>
        <taxon>Tracheophyta</taxon>
        <taxon>Spermatophyta</taxon>
        <taxon>Magnoliopsida</taxon>
        <taxon>eudicotyledons</taxon>
        <taxon>Gunneridae</taxon>
        <taxon>Pentapetalae</taxon>
        <taxon>rosids</taxon>
        <taxon>malvids</taxon>
        <taxon>Myrtales</taxon>
        <taxon>Myrtaceae</taxon>
        <taxon>Myrtoideae</taxon>
        <taxon>Myrteae</taxon>
        <taxon>Australasian group</taxon>
        <taxon>Rhodamnia</taxon>
    </lineage>
</organism>
<dbReference type="GeneID" id="115750047"/>